<evidence type="ECO:0000313" key="1">
    <source>
        <dbReference type="EMBL" id="ABY22213.1"/>
    </source>
</evidence>
<dbReference type="Proteomes" id="UP000002007">
    <property type="component" value="Chromosome"/>
</dbReference>
<dbReference type="KEGG" id="rsa:RSal33209_0463"/>
<proteinExistence type="predicted"/>
<dbReference type="eggNOG" id="COG1302">
    <property type="taxonomic scope" value="Bacteria"/>
</dbReference>
<dbReference type="STRING" id="288705.RSal33209_0463"/>
<protein>
    <recommendedName>
        <fullName evidence="3">Asp23/Gls24 family envelope stress response protein</fullName>
    </recommendedName>
</protein>
<dbReference type="EMBL" id="CP000910">
    <property type="protein sequence ID" value="ABY22213.1"/>
    <property type="molecule type" value="Genomic_DNA"/>
</dbReference>
<dbReference type="HOGENOM" id="CLU_094973_0_0_11"/>
<evidence type="ECO:0000313" key="2">
    <source>
        <dbReference type="Proteomes" id="UP000002007"/>
    </source>
</evidence>
<keyword evidence="2" id="KW-1185">Reference proteome</keyword>
<evidence type="ECO:0008006" key="3">
    <source>
        <dbReference type="Google" id="ProtNLM"/>
    </source>
</evidence>
<reference evidence="2" key="1">
    <citation type="journal article" date="2008" name="J. Bacteriol.">
        <title>Genome sequence of the fish pathogen Renibacterium salmoninarum suggests reductive evolution away from an environmental Arthrobacter ancestor.</title>
        <authorList>
            <person name="Wiens G.D."/>
            <person name="Rockey D.D."/>
            <person name="Wu Z."/>
            <person name="Chang J."/>
            <person name="Levy R."/>
            <person name="Crane S."/>
            <person name="Chen D.S."/>
            <person name="Capri G.R."/>
            <person name="Burnett J.R."/>
            <person name="Sudheesh P.S."/>
            <person name="Schipma M.J."/>
            <person name="Burd H."/>
            <person name="Bhattacharyya A."/>
            <person name="Rhodes L.D."/>
            <person name="Kaul R."/>
            <person name="Strom M.S."/>
        </authorList>
    </citation>
    <scope>NUCLEOTIDE SEQUENCE [LARGE SCALE GENOMIC DNA]</scope>
    <source>
        <strain evidence="2">ATCC 33209 / DSM 20767 / JCM 11484 / NBRC 15589 / NCIMB 2235</strain>
    </source>
</reference>
<dbReference type="AlphaFoldDB" id="A9WM81"/>
<sequence>MAMSKTTDILSCGHSLDELSDYLAAGKSPANPYIDSCAECQNALRALEQLNSLTSELVDFDSTERSDADTDWLGSIFSNIALDARSGREIPLEAPPTVESEESDELSQTEGAIISLIRAAGDQLENAMIGRCRLEGDVTDPNAEIRVDIRVTALWGQPLQGLAGQLRKKVRTALEMHTQFVISGIDIAIVDIQQMDEDGDQ</sequence>
<accession>A9WM81</accession>
<gene>
    <name evidence="1" type="ordered locus">RSal33209_0463</name>
</gene>
<organism evidence="1 2">
    <name type="scientific">Renibacterium salmoninarum (strain ATCC 33209 / DSM 20767 / JCM 11484 / NBRC 15589 / NCIMB 2235)</name>
    <dbReference type="NCBI Taxonomy" id="288705"/>
    <lineage>
        <taxon>Bacteria</taxon>
        <taxon>Bacillati</taxon>
        <taxon>Actinomycetota</taxon>
        <taxon>Actinomycetes</taxon>
        <taxon>Micrococcales</taxon>
        <taxon>Micrococcaceae</taxon>
        <taxon>Renibacterium</taxon>
    </lineage>
</organism>
<name>A9WM81_RENSM</name>